<dbReference type="GO" id="GO:0016020">
    <property type="term" value="C:membrane"/>
    <property type="evidence" value="ECO:0007669"/>
    <property type="project" value="UniProtKB-SubCell"/>
</dbReference>
<name>A0A8K0TQX3_9PEZI</name>
<dbReference type="Proteomes" id="UP000813385">
    <property type="component" value="Unassembled WGS sequence"/>
</dbReference>
<feature type="transmembrane region" description="Helical" evidence="7">
    <location>
        <begin position="127"/>
        <end position="147"/>
    </location>
</feature>
<feature type="transmembrane region" description="Helical" evidence="7">
    <location>
        <begin position="25"/>
        <end position="44"/>
    </location>
</feature>
<evidence type="ECO:0000256" key="7">
    <source>
        <dbReference type="SAM" id="Phobius"/>
    </source>
</evidence>
<dbReference type="Pfam" id="PF20684">
    <property type="entry name" value="Fung_rhodopsin"/>
    <property type="match status" value="1"/>
</dbReference>
<keyword evidence="10" id="KW-1185">Reference proteome</keyword>
<evidence type="ECO:0000256" key="2">
    <source>
        <dbReference type="ARBA" id="ARBA00022692"/>
    </source>
</evidence>
<comment type="subcellular location">
    <subcellularLocation>
        <location evidence="1">Membrane</location>
        <topology evidence="1">Multi-pass membrane protein</topology>
    </subcellularLocation>
</comment>
<feature type="domain" description="Rhodopsin" evidence="8">
    <location>
        <begin position="40"/>
        <end position="276"/>
    </location>
</feature>
<accession>A0A8K0TQX3</accession>
<keyword evidence="4 7" id="KW-0472">Membrane</keyword>
<dbReference type="PANTHER" id="PTHR33048">
    <property type="entry name" value="PTH11-LIKE INTEGRAL MEMBRANE PROTEIN (AFU_ORTHOLOGUE AFUA_5G11245)"/>
    <property type="match status" value="1"/>
</dbReference>
<sequence length="385" mass="42936">MGDATQVIPPAMLIEHPDPSPTVDASIYTMLAIATLFLGLRLYCKTLHTRYMMWLDDYLLVAGWVSNVISHALATKMLSLGFGRSMLVTPEISTYIFIADNFHKIALGLTKTSFAVTLLRISTGWQVYLIWFLVVSMNIQFVVHIILTWRRTCGAVIDETPFLPVSCWPVESAIALGLFGGFYSAFSDFALALLPWKIIMGLNMKRHEKLGVATAMSIGIFAGIAGIMKGVWSILLLDIMRPNYPWYMAIFWIWCQAEPNATIMAASIPSFRVLVKNLRSSRKEASYHANQYIKSDDMSKFHNNMTANDSGLEYGAMDASSDHSDHGILPFGPGASGKAGITRTREVKVEYDDGQDGRAGRDDEDIEMVRWQTQSMSRSNSNAMK</sequence>
<protein>
    <recommendedName>
        <fullName evidence="8">Rhodopsin domain-containing protein</fullName>
    </recommendedName>
</protein>
<proteinExistence type="inferred from homology"/>
<feature type="region of interest" description="Disordered" evidence="6">
    <location>
        <begin position="331"/>
        <end position="367"/>
    </location>
</feature>
<dbReference type="InterPro" id="IPR049326">
    <property type="entry name" value="Rhodopsin_dom_fungi"/>
</dbReference>
<organism evidence="9 10">
    <name type="scientific">Plectosphaerella cucumerina</name>
    <dbReference type="NCBI Taxonomy" id="40658"/>
    <lineage>
        <taxon>Eukaryota</taxon>
        <taxon>Fungi</taxon>
        <taxon>Dikarya</taxon>
        <taxon>Ascomycota</taxon>
        <taxon>Pezizomycotina</taxon>
        <taxon>Sordariomycetes</taxon>
        <taxon>Hypocreomycetidae</taxon>
        <taxon>Glomerellales</taxon>
        <taxon>Plectosphaerellaceae</taxon>
        <taxon>Plectosphaerella</taxon>
    </lineage>
</organism>
<keyword evidence="3 7" id="KW-1133">Transmembrane helix</keyword>
<evidence type="ECO:0000259" key="8">
    <source>
        <dbReference type="Pfam" id="PF20684"/>
    </source>
</evidence>
<gene>
    <name evidence="9" type="ORF">B0T11DRAFT_295584</name>
</gene>
<evidence type="ECO:0000313" key="9">
    <source>
        <dbReference type="EMBL" id="KAH7367839.1"/>
    </source>
</evidence>
<reference evidence="9" key="1">
    <citation type="journal article" date="2021" name="Nat. Commun.">
        <title>Genetic determinants of endophytism in the Arabidopsis root mycobiome.</title>
        <authorList>
            <person name="Mesny F."/>
            <person name="Miyauchi S."/>
            <person name="Thiergart T."/>
            <person name="Pickel B."/>
            <person name="Atanasova L."/>
            <person name="Karlsson M."/>
            <person name="Huettel B."/>
            <person name="Barry K.W."/>
            <person name="Haridas S."/>
            <person name="Chen C."/>
            <person name="Bauer D."/>
            <person name="Andreopoulos W."/>
            <person name="Pangilinan J."/>
            <person name="LaButti K."/>
            <person name="Riley R."/>
            <person name="Lipzen A."/>
            <person name="Clum A."/>
            <person name="Drula E."/>
            <person name="Henrissat B."/>
            <person name="Kohler A."/>
            <person name="Grigoriev I.V."/>
            <person name="Martin F.M."/>
            <person name="Hacquard S."/>
        </authorList>
    </citation>
    <scope>NUCLEOTIDE SEQUENCE</scope>
    <source>
        <strain evidence="9">MPI-CAGE-AT-0016</strain>
    </source>
</reference>
<feature type="transmembrane region" description="Helical" evidence="7">
    <location>
        <begin position="215"/>
        <end position="237"/>
    </location>
</feature>
<evidence type="ECO:0000256" key="4">
    <source>
        <dbReference type="ARBA" id="ARBA00023136"/>
    </source>
</evidence>
<evidence type="ECO:0000256" key="6">
    <source>
        <dbReference type="SAM" id="MobiDB-lite"/>
    </source>
</evidence>
<dbReference type="InterPro" id="IPR052337">
    <property type="entry name" value="SAT4-like"/>
</dbReference>
<feature type="transmembrane region" description="Helical" evidence="7">
    <location>
        <begin position="249"/>
        <end position="275"/>
    </location>
</feature>
<comment type="caution">
    <text evidence="9">The sequence shown here is derived from an EMBL/GenBank/DDBJ whole genome shotgun (WGS) entry which is preliminary data.</text>
</comment>
<evidence type="ECO:0000256" key="5">
    <source>
        <dbReference type="ARBA" id="ARBA00038359"/>
    </source>
</evidence>
<dbReference type="EMBL" id="JAGPXD010000002">
    <property type="protein sequence ID" value="KAH7367839.1"/>
    <property type="molecule type" value="Genomic_DNA"/>
</dbReference>
<comment type="similarity">
    <text evidence="5">Belongs to the SAT4 family.</text>
</comment>
<keyword evidence="2 7" id="KW-0812">Transmembrane</keyword>
<dbReference type="PANTHER" id="PTHR33048:SF42">
    <property type="entry name" value="INTEGRAL MEMBRANE PROTEIN"/>
    <property type="match status" value="1"/>
</dbReference>
<dbReference type="AlphaFoldDB" id="A0A8K0TQX3"/>
<evidence type="ECO:0000256" key="1">
    <source>
        <dbReference type="ARBA" id="ARBA00004141"/>
    </source>
</evidence>
<feature type="compositionally biased region" description="Basic and acidic residues" evidence="6">
    <location>
        <begin position="343"/>
        <end position="361"/>
    </location>
</feature>
<dbReference type="OrthoDB" id="5417887at2759"/>
<evidence type="ECO:0000256" key="3">
    <source>
        <dbReference type="ARBA" id="ARBA00022989"/>
    </source>
</evidence>
<feature type="transmembrane region" description="Helical" evidence="7">
    <location>
        <begin position="173"/>
        <end position="194"/>
    </location>
</feature>
<evidence type="ECO:0000313" key="10">
    <source>
        <dbReference type="Proteomes" id="UP000813385"/>
    </source>
</evidence>